<dbReference type="EMBL" id="LR824023">
    <property type="protein sequence ID" value="CAD0204128.1"/>
    <property type="molecule type" value="Genomic_DNA"/>
</dbReference>
<evidence type="ECO:0000313" key="2">
    <source>
        <dbReference type="EMBL" id="CAD0204128.1"/>
    </source>
</evidence>
<reference evidence="2" key="1">
    <citation type="submission" date="2021-12" db="EMBL/GenBank/DDBJ databases">
        <authorList>
            <person name="King R."/>
        </authorList>
    </citation>
    <scope>NUCLEOTIDE SEQUENCE</scope>
</reference>
<proteinExistence type="predicted"/>
<dbReference type="OrthoDB" id="2016263at2759"/>
<gene>
    <name evidence="2" type="ORF">CINC_LOCUS6438</name>
</gene>
<feature type="region of interest" description="Disordered" evidence="1">
    <location>
        <begin position="180"/>
        <end position="226"/>
    </location>
</feature>
<evidence type="ECO:0000256" key="1">
    <source>
        <dbReference type="SAM" id="MobiDB-lite"/>
    </source>
</evidence>
<keyword evidence="3" id="KW-1185">Reference proteome</keyword>
<name>A0A9N8KXI2_CHRIL</name>
<sequence length="226" mass="25578">MDGMKLTMGEGRRAFGLFLTHVLKRVSSPCNELGVQHAALVLRFLRRASASLRMPYNVKGPPAKMCDKDRCAVIAKQLNDFLYMYYRETDLYTDSEDKEGCVSNIHFAQFLYSASEADLEDVLLLQLKMENYQTTFLGDARNMFCVDLPPAKLCSDAPARHTLLRHLACLAPVNTRKYRSSASQSRSETDTETEHPAPPFTNSDIELKESLKEEKPLTQALKYARS</sequence>
<dbReference type="AlphaFoldDB" id="A0A9N8KXI2"/>
<dbReference type="Proteomes" id="UP001154114">
    <property type="component" value="Chromosome 20"/>
</dbReference>
<accession>A0A9N8KXI2</accession>
<organism evidence="2 3">
    <name type="scientific">Chrysodeixis includens</name>
    <name type="common">Soybean looper</name>
    <name type="synonym">Pseudoplusia includens</name>
    <dbReference type="NCBI Taxonomy" id="689277"/>
    <lineage>
        <taxon>Eukaryota</taxon>
        <taxon>Metazoa</taxon>
        <taxon>Ecdysozoa</taxon>
        <taxon>Arthropoda</taxon>
        <taxon>Hexapoda</taxon>
        <taxon>Insecta</taxon>
        <taxon>Pterygota</taxon>
        <taxon>Neoptera</taxon>
        <taxon>Endopterygota</taxon>
        <taxon>Lepidoptera</taxon>
        <taxon>Glossata</taxon>
        <taxon>Ditrysia</taxon>
        <taxon>Noctuoidea</taxon>
        <taxon>Noctuidae</taxon>
        <taxon>Plusiinae</taxon>
        <taxon>Chrysodeixis</taxon>
    </lineage>
</organism>
<evidence type="ECO:0000313" key="3">
    <source>
        <dbReference type="Proteomes" id="UP001154114"/>
    </source>
</evidence>
<protein>
    <submittedName>
        <fullName evidence="2">Uncharacterized protein</fullName>
    </submittedName>
</protein>
<feature type="compositionally biased region" description="Basic and acidic residues" evidence="1">
    <location>
        <begin position="205"/>
        <end position="216"/>
    </location>
</feature>